<dbReference type="InterPro" id="IPR024764">
    <property type="entry name" value="TFIIIC_Znf"/>
</dbReference>
<keyword evidence="4" id="KW-1185">Reference proteome</keyword>
<dbReference type="EMBL" id="CP055903">
    <property type="protein sequence ID" value="QKX64526.1"/>
    <property type="molecule type" value="Genomic_DNA"/>
</dbReference>
<feature type="domain" description="Transcription factor IIIC 90kDa subunit N-terminal" evidence="1">
    <location>
        <begin position="19"/>
        <end position="516"/>
    </location>
</feature>
<evidence type="ECO:0000259" key="2">
    <source>
        <dbReference type="Pfam" id="PF12660"/>
    </source>
</evidence>
<dbReference type="InterPro" id="IPR044230">
    <property type="entry name" value="GTF3C4"/>
</dbReference>
<evidence type="ECO:0000259" key="1">
    <source>
        <dbReference type="Pfam" id="PF12657"/>
    </source>
</evidence>
<evidence type="ECO:0000313" key="3">
    <source>
        <dbReference type="EMBL" id="QKX64526.1"/>
    </source>
</evidence>
<dbReference type="InterPro" id="IPR024761">
    <property type="entry name" value="TFIIIC_delta_N"/>
</dbReference>
<reference evidence="4" key="1">
    <citation type="submission" date="2020-06" db="EMBL/GenBank/DDBJ databases">
        <title>A chromosome-scale genome assembly of Talaromyces rugulosus W13939.</title>
        <authorList>
            <person name="Wang B."/>
            <person name="Guo L."/>
            <person name="Ye K."/>
            <person name="Wang L."/>
        </authorList>
    </citation>
    <scope>NUCLEOTIDE SEQUENCE [LARGE SCALE GENOMIC DNA]</scope>
    <source>
        <strain evidence="4">W13939</strain>
    </source>
</reference>
<evidence type="ECO:0000313" key="4">
    <source>
        <dbReference type="Proteomes" id="UP000509510"/>
    </source>
</evidence>
<dbReference type="RefSeq" id="XP_035350699.1">
    <property type="nucleotide sequence ID" value="XM_035494806.1"/>
</dbReference>
<name>A0A7H8RE34_TALRU</name>
<dbReference type="Pfam" id="PF12660">
    <property type="entry name" value="zf-TFIIIC"/>
    <property type="match status" value="1"/>
</dbReference>
<dbReference type="Pfam" id="PF12657">
    <property type="entry name" value="TFIIIC_delta"/>
    <property type="match status" value="1"/>
</dbReference>
<dbReference type="OrthoDB" id="6021743at2759"/>
<dbReference type="GO" id="GO:0000127">
    <property type="term" value="C:transcription factor TFIIIC complex"/>
    <property type="evidence" value="ECO:0007669"/>
    <property type="project" value="InterPro"/>
</dbReference>
<dbReference type="AlphaFoldDB" id="A0A7H8RE34"/>
<protein>
    <recommendedName>
        <fullName evidence="5">Transcription factor IIIC 90kDa subunit N-terminal domain-containing protein</fullName>
    </recommendedName>
</protein>
<proteinExistence type="predicted"/>
<sequence>MGDALDLNLFPSCYNCLSWSDDGELAIAAGDAVHLQLPQWKPKWVHPLFEKEKSTPWTSTKIRANVFTHREWEVNWPSNRDDFSIGAEQSLGTVVALAWSPQGLGKHRRCVLAVLTSNLLLSLYEADGQRRTWSRVAIVNDAIDAYFRVEEKKMKQKGDDSSSNLLRKGRVRAFAWCSPLKSEDGHDDHGDGSVRWGEQMLAVATDDNDVVLVQVKRDDVSSVDKSVYSSNVVSHLEFDQQAKKYPMTPGPSLWADALEQKARILHVACGPWRKMTASADGFGAMIAVVYGSRLQLVNIQADTVAGKNGERTVRAQMSHTPEKWLSGLDSSSVNFTGPLGWIPSDDNRILLVVGCFGGRATIWCDTSAYLNQPTPKNQPVFRQLSFQEEGSGFISMGATYYQHNEPMTGIVALDSPDTPKVYITTLGPVSETIALSVIGTPLEETVAKMRSPWIEHMERYRQRYNIQYELGDMTVARTWGLAAFRGWLAVAFSMHPGDVLEYTIRAEENTVVLFVPPDADAVFPTPPDTSEEHVAAARDDILRLILSSAHELQKNDTRSARLVYAACMCAIITHQPQEQEQDQNQTPLLTLTHNALTHLSSSFDLPITEELSYCADIASVPITTTTTTTDTQDIRIETTVLTPAKPAFTLEGPGGWIFESCQTCYRRKNEIVGLNWTGYEMAVCEYGHRWNRCRLTFLAIQEPYISLFCSVCDTNCLARNRGVGYTLNRGDVVMADSDETNIIKGENIENGNGHEEEHAEEREERVELYERLYDRYDVCAYCGGKYQDE</sequence>
<gene>
    <name evidence="3" type="ORF">TRUGW13939_11701</name>
</gene>
<feature type="domain" description="Transcription factor IIIC putative zinc-finger" evidence="2">
    <location>
        <begin position="650"/>
        <end position="786"/>
    </location>
</feature>
<evidence type="ECO:0008006" key="5">
    <source>
        <dbReference type="Google" id="ProtNLM"/>
    </source>
</evidence>
<dbReference type="KEGG" id="trg:TRUGW13939_11701"/>
<dbReference type="GO" id="GO:0004402">
    <property type="term" value="F:histone acetyltransferase activity"/>
    <property type="evidence" value="ECO:0007669"/>
    <property type="project" value="InterPro"/>
</dbReference>
<dbReference type="PANTHER" id="PTHR15496:SF2">
    <property type="entry name" value="GENERAL TRANSCRIPTION FACTOR 3C POLYPEPTIDE 4"/>
    <property type="match status" value="1"/>
</dbReference>
<organism evidence="3 4">
    <name type="scientific">Talaromyces rugulosus</name>
    <name type="common">Penicillium rugulosum</name>
    <dbReference type="NCBI Taxonomy" id="121627"/>
    <lineage>
        <taxon>Eukaryota</taxon>
        <taxon>Fungi</taxon>
        <taxon>Dikarya</taxon>
        <taxon>Ascomycota</taxon>
        <taxon>Pezizomycotina</taxon>
        <taxon>Eurotiomycetes</taxon>
        <taxon>Eurotiomycetidae</taxon>
        <taxon>Eurotiales</taxon>
        <taxon>Trichocomaceae</taxon>
        <taxon>Talaromyces</taxon>
        <taxon>Talaromyces sect. Islandici</taxon>
    </lineage>
</organism>
<dbReference type="Proteomes" id="UP000509510">
    <property type="component" value="Chromosome VI"/>
</dbReference>
<dbReference type="PANTHER" id="PTHR15496">
    <property type="entry name" value="GENERAL TRANSCRIPTION FACTOR 3C POLYPEPTIDE 4 FAMILY"/>
    <property type="match status" value="1"/>
</dbReference>
<dbReference type="GeneID" id="55999178"/>
<dbReference type="SUPFAM" id="SSF82171">
    <property type="entry name" value="DPP6 N-terminal domain-like"/>
    <property type="match status" value="1"/>
</dbReference>
<dbReference type="GO" id="GO:0006384">
    <property type="term" value="P:transcription initiation at RNA polymerase III promoter"/>
    <property type="evidence" value="ECO:0007669"/>
    <property type="project" value="InterPro"/>
</dbReference>
<accession>A0A7H8RE34</accession>